<comment type="similarity">
    <text evidence="2 7">Belongs to the peptidase S26 family.</text>
</comment>
<evidence type="ECO:0000256" key="1">
    <source>
        <dbReference type="ARBA" id="ARBA00000677"/>
    </source>
</evidence>
<keyword evidence="5 7" id="KW-0378">Hydrolase</keyword>
<feature type="domain" description="Peptidase S26" evidence="8">
    <location>
        <begin position="37"/>
        <end position="174"/>
    </location>
</feature>
<dbReference type="Proteomes" id="UP000007383">
    <property type="component" value="Chromosome"/>
</dbReference>
<dbReference type="EC" id="3.4.21.89" evidence="3 7"/>
<dbReference type="GO" id="GO:0006465">
    <property type="term" value="P:signal peptide processing"/>
    <property type="evidence" value="ECO:0007669"/>
    <property type="project" value="InterPro"/>
</dbReference>
<dbReference type="PATRIC" id="fig|889378.3.peg.1548"/>
<dbReference type="EMBL" id="CP003282">
    <property type="protein sequence ID" value="AFG37615.1"/>
    <property type="molecule type" value="Genomic_DNA"/>
</dbReference>
<comment type="subcellular location">
    <subcellularLocation>
        <location evidence="7">Membrane</location>
        <topology evidence="7">Single-pass type II membrane protein</topology>
    </subcellularLocation>
</comment>
<dbReference type="InterPro" id="IPR019758">
    <property type="entry name" value="Pept_S26A_signal_pept_1_CS"/>
</dbReference>
<protein>
    <recommendedName>
        <fullName evidence="4 7">Signal peptidase I</fullName>
        <ecNumber evidence="3 7">3.4.21.89</ecNumber>
    </recommendedName>
</protein>
<evidence type="ECO:0000256" key="6">
    <source>
        <dbReference type="PIRSR" id="PIRSR600223-1"/>
    </source>
</evidence>
<evidence type="ECO:0000313" key="10">
    <source>
        <dbReference type="Proteomes" id="UP000007383"/>
    </source>
</evidence>
<gene>
    <name evidence="9" type="ordered locus">Spiaf_1556</name>
</gene>
<dbReference type="PANTHER" id="PTHR43390">
    <property type="entry name" value="SIGNAL PEPTIDASE I"/>
    <property type="match status" value="1"/>
</dbReference>
<dbReference type="RefSeq" id="WP_014455598.1">
    <property type="nucleotide sequence ID" value="NC_017098.1"/>
</dbReference>
<dbReference type="OrthoDB" id="9802919at2"/>
<sequence>MKNAAQLLVQKTEYLLTLRKQRKQRIKDRHARKHPVRDWIEAFLQAALIVLVINQYLVQAYQIPSASMRPTLIEGDRIFVNKMIYGPQLLPGFFKLPGFFSPVRGEVVILENPTQHPRGTMFSLVHRILHMLTLSMVDIDRDEMGNPRASLLIKRAIGIGEDRIRSVDGDIYIRPAGAARWHADEELIFGSADASPIQRLVPPEAYADMRRFAAIISRSEAGIPLSEADRSFATSFAQQYPPDINTRDQLRIEERSAMNPADPRISAQRKRTDLGWYLPPGGMLTLGDNRDNSHDGRNYGFVYEDDILGRALFIYWPARRWGGIQ</sequence>
<dbReference type="HOGENOM" id="CLU_847142_0_0_12"/>
<dbReference type="Gene3D" id="2.10.109.10">
    <property type="entry name" value="Umud Fragment, subunit A"/>
    <property type="match status" value="1"/>
</dbReference>
<feature type="active site" evidence="6">
    <location>
        <position position="67"/>
    </location>
</feature>
<dbReference type="Pfam" id="PF10502">
    <property type="entry name" value="Peptidase_S26"/>
    <property type="match status" value="2"/>
</dbReference>
<evidence type="ECO:0000256" key="2">
    <source>
        <dbReference type="ARBA" id="ARBA00009370"/>
    </source>
</evidence>
<evidence type="ECO:0000256" key="3">
    <source>
        <dbReference type="ARBA" id="ARBA00013208"/>
    </source>
</evidence>
<dbReference type="InterPro" id="IPR019533">
    <property type="entry name" value="Peptidase_S26"/>
</dbReference>
<organism evidence="9 10">
    <name type="scientific">Spirochaeta africana (strain ATCC 700263 / DSM 8902 / Z-7692)</name>
    <dbReference type="NCBI Taxonomy" id="889378"/>
    <lineage>
        <taxon>Bacteria</taxon>
        <taxon>Pseudomonadati</taxon>
        <taxon>Spirochaetota</taxon>
        <taxon>Spirochaetia</taxon>
        <taxon>Spirochaetales</taxon>
        <taxon>Spirochaetaceae</taxon>
        <taxon>Spirochaeta</taxon>
    </lineage>
</organism>
<name>H9UJC2_SPIAZ</name>
<feature type="active site" evidence="6">
    <location>
        <position position="154"/>
    </location>
</feature>
<keyword evidence="7" id="KW-0645">Protease</keyword>
<keyword evidence="10" id="KW-1185">Reference proteome</keyword>
<evidence type="ECO:0000313" key="9">
    <source>
        <dbReference type="EMBL" id="AFG37615.1"/>
    </source>
</evidence>
<dbReference type="InterPro" id="IPR000223">
    <property type="entry name" value="Pept_S26A_signal_pept_1"/>
</dbReference>
<dbReference type="PRINTS" id="PR00727">
    <property type="entry name" value="LEADERPTASE"/>
</dbReference>
<feature type="domain" description="Peptidase S26" evidence="8">
    <location>
        <begin position="270"/>
        <end position="316"/>
    </location>
</feature>
<dbReference type="SUPFAM" id="SSF51306">
    <property type="entry name" value="LexA/Signal peptidase"/>
    <property type="match status" value="1"/>
</dbReference>
<proteinExistence type="inferred from homology"/>
<dbReference type="GO" id="GO:0009003">
    <property type="term" value="F:signal peptidase activity"/>
    <property type="evidence" value="ECO:0007669"/>
    <property type="project" value="UniProtKB-EC"/>
</dbReference>
<evidence type="ECO:0000256" key="7">
    <source>
        <dbReference type="RuleBase" id="RU362042"/>
    </source>
</evidence>
<dbReference type="CDD" id="cd06530">
    <property type="entry name" value="S26_SPase_I"/>
    <property type="match status" value="2"/>
</dbReference>
<dbReference type="KEGG" id="sfc:Spiaf_1556"/>
<dbReference type="NCBIfam" id="TIGR02227">
    <property type="entry name" value="sigpep_I_bact"/>
    <property type="match status" value="2"/>
</dbReference>
<dbReference type="PROSITE" id="PS00761">
    <property type="entry name" value="SPASE_I_3"/>
    <property type="match status" value="1"/>
</dbReference>
<evidence type="ECO:0000256" key="5">
    <source>
        <dbReference type="ARBA" id="ARBA00022801"/>
    </source>
</evidence>
<accession>H9UJC2</accession>
<evidence type="ECO:0000256" key="4">
    <source>
        <dbReference type="ARBA" id="ARBA00019232"/>
    </source>
</evidence>
<dbReference type="GO" id="GO:0016020">
    <property type="term" value="C:membrane"/>
    <property type="evidence" value="ECO:0007669"/>
    <property type="project" value="UniProtKB-SubCell"/>
</dbReference>
<dbReference type="InterPro" id="IPR036286">
    <property type="entry name" value="LexA/Signal_pep-like_sf"/>
</dbReference>
<evidence type="ECO:0000259" key="8">
    <source>
        <dbReference type="Pfam" id="PF10502"/>
    </source>
</evidence>
<dbReference type="STRING" id="889378.Spiaf_1556"/>
<comment type="catalytic activity">
    <reaction evidence="1 7">
        <text>Cleavage of hydrophobic, N-terminal signal or leader sequences from secreted and periplasmic proteins.</text>
        <dbReference type="EC" id="3.4.21.89"/>
    </reaction>
</comment>
<dbReference type="GO" id="GO:0004252">
    <property type="term" value="F:serine-type endopeptidase activity"/>
    <property type="evidence" value="ECO:0007669"/>
    <property type="project" value="InterPro"/>
</dbReference>
<dbReference type="eggNOG" id="COG0681">
    <property type="taxonomic scope" value="Bacteria"/>
</dbReference>
<dbReference type="PANTHER" id="PTHR43390:SF1">
    <property type="entry name" value="CHLOROPLAST PROCESSING PEPTIDASE"/>
    <property type="match status" value="1"/>
</dbReference>
<reference evidence="10" key="1">
    <citation type="journal article" date="2013" name="Stand. Genomic Sci.">
        <title>Complete genome sequence of the halophilic bacterium Spirochaeta africana type strain (Z-7692(T)) from the alkaline Lake Magadi in the East African Rift.</title>
        <authorList>
            <person name="Liolos K."/>
            <person name="Abt B."/>
            <person name="Scheuner C."/>
            <person name="Teshima H."/>
            <person name="Held B."/>
            <person name="Lapidus A."/>
            <person name="Nolan M."/>
            <person name="Lucas S."/>
            <person name="Deshpande S."/>
            <person name="Cheng J.F."/>
            <person name="Tapia R."/>
            <person name="Goodwin L.A."/>
            <person name="Pitluck S."/>
            <person name="Pagani I."/>
            <person name="Ivanova N."/>
            <person name="Mavromatis K."/>
            <person name="Mikhailova N."/>
            <person name="Huntemann M."/>
            <person name="Pati A."/>
            <person name="Chen A."/>
            <person name="Palaniappan K."/>
            <person name="Land M."/>
            <person name="Rohde M."/>
            <person name="Tindall B.J."/>
            <person name="Detter J.C."/>
            <person name="Goker M."/>
            <person name="Bristow J."/>
            <person name="Eisen J.A."/>
            <person name="Markowitz V."/>
            <person name="Hugenholtz P."/>
            <person name="Woyke T."/>
            <person name="Klenk H.P."/>
            <person name="Kyrpides N.C."/>
        </authorList>
    </citation>
    <scope>NUCLEOTIDE SEQUENCE</scope>
    <source>
        <strain evidence="10">ATCC 700263 / DSM 8902 / Z-7692</strain>
    </source>
</reference>
<dbReference type="AlphaFoldDB" id="H9UJC2"/>